<gene>
    <name evidence="6" type="ordered locus">RPE_4413</name>
</gene>
<dbReference type="GO" id="GO:0006508">
    <property type="term" value="P:proteolysis"/>
    <property type="evidence" value="ECO:0007669"/>
    <property type="project" value="UniProtKB-KW"/>
</dbReference>
<organism evidence="6">
    <name type="scientific">Rhodopseudomonas palustris (strain BisA53)</name>
    <dbReference type="NCBI Taxonomy" id="316055"/>
    <lineage>
        <taxon>Bacteria</taxon>
        <taxon>Pseudomonadati</taxon>
        <taxon>Pseudomonadota</taxon>
        <taxon>Alphaproteobacteria</taxon>
        <taxon>Hyphomicrobiales</taxon>
        <taxon>Nitrobacteraceae</taxon>
        <taxon>Rhodopseudomonas</taxon>
    </lineage>
</organism>
<evidence type="ECO:0000313" key="6">
    <source>
        <dbReference type="EMBL" id="ABJ08337.1"/>
    </source>
</evidence>
<dbReference type="PANTHER" id="PTHR42987:SF8">
    <property type="entry name" value="PROTEINASE"/>
    <property type="match status" value="1"/>
</dbReference>
<dbReference type="AlphaFoldDB" id="Q07I97"/>
<dbReference type="EMBL" id="CP000463">
    <property type="protein sequence ID" value="ABJ08337.1"/>
    <property type="molecule type" value="Genomic_DNA"/>
</dbReference>
<dbReference type="STRING" id="316055.RPE_4413"/>
<evidence type="ECO:0000256" key="3">
    <source>
        <dbReference type="ARBA" id="ARBA00022801"/>
    </source>
</evidence>
<accession>Q07I97</accession>
<dbReference type="Gene3D" id="3.90.226.10">
    <property type="entry name" value="2-enoyl-CoA Hydratase, Chain A, domain 1"/>
    <property type="match status" value="1"/>
</dbReference>
<dbReference type="Pfam" id="PF01343">
    <property type="entry name" value="Peptidase_S49"/>
    <property type="match status" value="1"/>
</dbReference>
<proteinExistence type="inferred from homology"/>
<dbReference type="CDD" id="cd07023">
    <property type="entry name" value="S49_Sppa_N_C"/>
    <property type="match status" value="1"/>
</dbReference>
<feature type="domain" description="Peptidase S49" evidence="5">
    <location>
        <begin position="97"/>
        <end position="237"/>
    </location>
</feature>
<dbReference type="PANTHER" id="PTHR42987">
    <property type="entry name" value="PEPTIDASE S49"/>
    <property type="match status" value="1"/>
</dbReference>
<keyword evidence="2" id="KW-0645">Protease</keyword>
<dbReference type="KEGG" id="rpe:RPE_4413"/>
<dbReference type="Gene3D" id="6.20.330.10">
    <property type="match status" value="1"/>
</dbReference>
<dbReference type="InterPro" id="IPR047272">
    <property type="entry name" value="S49_SppA_C"/>
</dbReference>
<name>Q07I97_RHOP5</name>
<dbReference type="OrthoDB" id="9764363at2"/>
<dbReference type="SUPFAM" id="SSF52096">
    <property type="entry name" value="ClpP/crotonase"/>
    <property type="match status" value="1"/>
</dbReference>
<keyword evidence="4" id="KW-0720">Serine protease</keyword>
<evidence type="ECO:0000256" key="4">
    <source>
        <dbReference type="ARBA" id="ARBA00022825"/>
    </source>
</evidence>
<evidence type="ECO:0000256" key="1">
    <source>
        <dbReference type="ARBA" id="ARBA00008683"/>
    </source>
</evidence>
<reference evidence="6" key="1">
    <citation type="submission" date="2006-09" db="EMBL/GenBank/DDBJ databases">
        <title>Complete sequence of Rhodopseudomonas palustris BisA53.</title>
        <authorList>
            <consortium name="US DOE Joint Genome Institute"/>
            <person name="Copeland A."/>
            <person name="Lucas S."/>
            <person name="Lapidus A."/>
            <person name="Barry K."/>
            <person name="Detter J.C."/>
            <person name="Glavina del Rio T."/>
            <person name="Hammon N."/>
            <person name="Israni S."/>
            <person name="Dalin E."/>
            <person name="Tice H."/>
            <person name="Pitluck S."/>
            <person name="Chain P."/>
            <person name="Malfatti S."/>
            <person name="Shin M."/>
            <person name="Vergez L."/>
            <person name="Schmutz J."/>
            <person name="Larimer F."/>
            <person name="Land M."/>
            <person name="Hauser L."/>
            <person name="Pelletier D.A."/>
            <person name="Kyrpides N."/>
            <person name="Kim E."/>
            <person name="Harwood C.S."/>
            <person name="Oda Y."/>
            <person name="Richardson P."/>
        </authorList>
    </citation>
    <scope>NUCLEOTIDE SEQUENCE [LARGE SCALE GENOMIC DNA]</scope>
    <source>
        <strain evidence="6">BisA53</strain>
    </source>
</reference>
<comment type="similarity">
    <text evidence="1">Belongs to the peptidase S49 family.</text>
</comment>
<dbReference type="eggNOG" id="COG0616">
    <property type="taxonomic scope" value="Bacteria"/>
</dbReference>
<evidence type="ECO:0000256" key="2">
    <source>
        <dbReference type="ARBA" id="ARBA00022670"/>
    </source>
</evidence>
<dbReference type="InterPro" id="IPR029045">
    <property type="entry name" value="ClpP/crotonase-like_dom_sf"/>
</dbReference>
<evidence type="ECO:0000259" key="5">
    <source>
        <dbReference type="Pfam" id="PF01343"/>
    </source>
</evidence>
<dbReference type="InterPro" id="IPR002142">
    <property type="entry name" value="Peptidase_S49"/>
</dbReference>
<sequence>MSEQAGEKSGILDALTRWLPLRFRRGIPVVPVVRLSGVIGAVTPLRPGLSLAGLARTLERAFAVPHAKAVALAINSPGGSPVQSRLIYLRIRQLAAEKKLPVIAFVEDVAASGGYMLACAGDEIYCDPSSILGSIGVVGGTFGFPELLKKIGVERRIYTAGEHKAQLDPFLPEDPDDVARVKALQREIHAIFIALVKDSRGIRLKGDEGKLFSGEYWAGDSSIALGLADGIGDLRSILRTRFGDKVLTPVVAPPTGMLAGLFNRRAAATSMLGSVDAAADWPDQVISALETRALWAKYGI</sequence>
<dbReference type="HOGENOM" id="CLU_046540_1_0_5"/>
<keyword evidence="3" id="KW-0378">Hydrolase</keyword>
<dbReference type="GO" id="GO:0008236">
    <property type="term" value="F:serine-type peptidase activity"/>
    <property type="evidence" value="ECO:0007669"/>
    <property type="project" value="UniProtKB-KW"/>
</dbReference>
<protein>
    <submittedName>
        <fullName evidence="6">Peptidase S49</fullName>
    </submittedName>
</protein>